<dbReference type="Gene3D" id="3.10.50.10">
    <property type="match status" value="1"/>
</dbReference>
<dbReference type="EMBL" id="CP045875">
    <property type="protein sequence ID" value="QGG48626.1"/>
    <property type="molecule type" value="Genomic_DNA"/>
</dbReference>
<dbReference type="Gene3D" id="3.20.20.80">
    <property type="entry name" value="Glycosidases"/>
    <property type="match status" value="1"/>
</dbReference>
<evidence type="ECO:0000313" key="6">
    <source>
        <dbReference type="Proteomes" id="UP000366051"/>
    </source>
</evidence>
<organism evidence="5 6">
    <name type="scientific">Heliorestis convoluta</name>
    <dbReference type="NCBI Taxonomy" id="356322"/>
    <lineage>
        <taxon>Bacteria</taxon>
        <taxon>Bacillati</taxon>
        <taxon>Bacillota</taxon>
        <taxon>Clostridia</taxon>
        <taxon>Eubacteriales</taxon>
        <taxon>Heliobacteriaceae</taxon>
        <taxon>Heliorestis</taxon>
    </lineage>
</organism>
<dbReference type="InterPro" id="IPR029070">
    <property type="entry name" value="Chitinase_insertion_sf"/>
</dbReference>
<dbReference type="PANTHER" id="PTHR46066">
    <property type="entry name" value="CHITINASE DOMAIN-CONTAINING PROTEIN 1 FAMILY MEMBER"/>
    <property type="match status" value="1"/>
</dbReference>
<dbReference type="InterPro" id="IPR041704">
    <property type="entry name" value="CFLE_GH18"/>
</dbReference>
<name>A0A5Q2N4T9_9FIRM</name>
<dbReference type="InterPro" id="IPR001223">
    <property type="entry name" value="Glyco_hydro18_cat"/>
</dbReference>
<dbReference type="KEGG" id="hcv:FTV88_2533"/>
<sequence>MIIHTIRPGESVWSISQQYGVNPNRIVQINQLPDPSRLLIGQSILIPRDRPPTHTVQPGESLWILAQRFGTTVEAIAQANQIMEPAMIFPGMVLTIPPRPRPTIETNGYIQRLGDVGLATVQQVGNYLTYLSLFSYEVRSDGTLAPLDDEAIIAEARARGAAPLMVITNIVEGEDFSSDLARAVLANPEVQETLITNILSTMGAKGFTGLNIDFEYIYPADRELYNQFLQRVVDRLRPQGFSISSAVAPKVSADQVGLLYEAHDYPVHGQLLDFVVIMTYEWGWSGGPPMAVAPVNQVRRVLDYAVTAIPREKIMMGMPLYGYDWTLPFVRGETWAATLSPQGALQRAIQYNTIIEYDPIAQAPFYSYYDQQGREHIVWFEDARSAQAKYDLLREYNLRGVSYWVLGLDFPQNWPLLVDNFEVRKIIE</sequence>
<dbReference type="Pfam" id="PF01476">
    <property type="entry name" value="LysM"/>
    <property type="match status" value="2"/>
</dbReference>
<evidence type="ECO:0000313" key="5">
    <source>
        <dbReference type="EMBL" id="QGG48626.1"/>
    </source>
</evidence>
<protein>
    <submittedName>
        <fullName evidence="5">LysM domain protein</fullName>
    </submittedName>
</protein>
<dbReference type="CDD" id="cd00118">
    <property type="entry name" value="LysM"/>
    <property type="match status" value="2"/>
</dbReference>
<evidence type="ECO:0000259" key="3">
    <source>
        <dbReference type="PROSITE" id="PS51782"/>
    </source>
</evidence>
<dbReference type="SUPFAM" id="SSF54106">
    <property type="entry name" value="LysM domain"/>
    <property type="match status" value="2"/>
</dbReference>
<evidence type="ECO:0000256" key="2">
    <source>
        <dbReference type="ARBA" id="ARBA00023295"/>
    </source>
</evidence>
<keyword evidence="6" id="KW-1185">Reference proteome</keyword>
<dbReference type="InterPro" id="IPR011583">
    <property type="entry name" value="Chitinase_II/V-like_cat"/>
</dbReference>
<dbReference type="Pfam" id="PF00704">
    <property type="entry name" value="Glyco_hydro_18"/>
    <property type="match status" value="1"/>
</dbReference>
<dbReference type="GO" id="GO:0016798">
    <property type="term" value="F:hydrolase activity, acting on glycosyl bonds"/>
    <property type="evidence" value="ECO:0007669"/>
    <property type="project" value="UniProtKB-KW"/>
</dbReference>
<dbReference type="InterPro" id="IPR018392">
    <property type="entry name" value="LysM"/>
</dbReference>
<dbReference type="GO" id="GO:0008061">
    <property type="term" value="F:chitin binding"/>
    <property type="evidence" value="ECO:0007669"/>
    <property type="project" value="InterPro"/>
</dbReference>
<dbReference type="RefSeq" id="WP_153725760.1">
    <property type="nucleotide sequence ID" value="NZ_CP045875.1"/>
</dbReference>
<feature type="domain" description="LysM" evidence="3">
    <location>
        <begin position="2"/>
        <end position="46"/>
    </location>
</feature>
<evidence type="ECO:0000259" key="4">
    <source>
        <dbReference type="PROSITE" id="PS51910"/>
    </source>
</evidence>
<dbReference type="InterPro" id="IPR017853">
    <property type="entry name" value="GH"/>
</dbReference>
<gene>
    <name evidence="5" type="ORF">FTV88_2533</name>
</gene>
<dbReference type="GO" id="GO:0005975">
    <property type="term" value="P:carbohydrate metabolic process"/>
    <property type="evidence" value="ECO:0007669"/>
    <property type="project" value="InterPro"/>
</dbReference>
<dbReference type="CDD" id="cd02874">
    <property type="entry name" value="GH18_CFLE_spore_hydrolase"/>
    <property type="match status" value="1"/>
</dbReference>
<dbReference type="OrthoDB" id="9769314at2"/>
<feature type="domain" description="GH18" evidence="4">
    <location>
        <begin position="104"/>
        <end position="428"/>
    </location>
</feature>
<dbReference type="Proteomes" id="UP000366051">
    <property type="component" value="Chromosome"/>
</dbReference>
<keyword evidence="2" id="KW-0326">Glycosidase</keyword>
<dbReference type="SUPFAM" id="SSF51445">
    <property type="entry name" value="(Trans)glycosidases"/>
    <property type="match status" value="1"/>
</dbReference>
<reference evidence="6" key="1">
    <citation type="submission" date="2019-11" db="EMBL/GenBank/DDBJ databases">
        <title>Genome sequence of Heliorestis convoluta strain HH, an alkaliphilic and minimalistic phototrophic bacterium from a soda lake in Egypt.</title>
        <authorList>
            <person name="Dewey E.D."/>
            <person name="Stokes L.M."/>
            <person name="Burchell B.M."/>
            <person name="Shaffer K.N."/>
            <person name="Huntington A.M."/>
            <person name="Baker J.M."/>
            <person name="Nadendla S."/>
            <person name="Giglio M.G."/>
            <person name="Touchman J.W."/>
            <person name="Blankenship R.E."/>
            <person name="Madigan M.T."/>
            <person name="Sattley W.M."/>
        </authorList>
    </citation>
    <scope>NUCLEOTIDE SEQUENCE [LARGE SCALE GENOMIC DNA]</scope>
    <source>
        <strain evidence="6">HH</strain>
    </source>
</reference>
<dbReference type="InterPro" id="IPR036779">
    <property type="entry name" value="LysM_dom_sf"/>
</dbReference>
<keyword evidence="1" id="KW-0378">Hydrolase</keyword>
<dbReference type="Gene3D" id="3.10.350.10">
    <property type="entry name" value="LysM domain"/>
    <property type="match status" value="2"/>
</dbReference>
<dbReference type="GO" id="GO:0012505">
    <property type="term" value="C:endomembrane system"/>
    <property type="evidence" value="ECO:0007669"/>
    <property type="project" value="TreeGrafter"/>
</dbReference>
<feature type="domain" description="LysM" evidence="3">
    <location>
        <begin position="52"/>
        <end position="96"/>
    </location>
</feature>
<dbReference type="AlphaFoldDB" id="A0A5Q2N4T9"/>
<dbReference type="GO" id="GO:0070492">
    <property type="term" value="F:oligosaccharide binding"/>
    <property type="evidence" value="ECO:0007669"/>
    <property type="project" value="TreeGrafter"/>
</dbReference>
<dbReference type="PROSITE" id="PS51782">
    <property type="entry name" value="LYSM"/>
    <property type="match status" value="2"/>
</dbReference>
<evidence type="ECO:0000256" key="1">
    <source>
        <dbReference type="ARBA" id="ARBA00022801"/>
    </source>
</evidence>
<dbReference type="PROSITE" id="PS51910">
    <property type="entry name" value="GH18_2"/>
    <property type="match status" value="1"/>
</dbReference>
<accession>A0A5Q2N4T9</accession>
<dbReference type="PANTHER" id="PTHR46066:SF2">
    <property type="entry name" value="CHITINASE DOMAIN-CONTAINING PROTEIN 1"/>
    <property type="match status" value="1"/>
</dbReference>
<dbReference type="SMART" id="SM00636">
    <property type="entry name" value="Glyco_18"/>
    <property type="match status" value="1"/>
</dbReference>
<proteinExistence type="predicted"/>
<dbReference type="SMART" id="SM00257">
    <property type="entry name" value="LysM"/>
    <property type="match status" value="2"/>
</dbReference>